<evidence type="ECO:0000313" key="1">
    <source>
        <dbReference type="EMBL" id="CAD7669242.1"/>
    </source>
</evidence>
<organism evidence="1 2">
    <name type="scientific">Nyctereutes procyonoides</name>
    <name type="common">Raccoon dog</name>
    <name type="synonym">Canis procyonoides</name>
    <dbReference type="NCBI Taxonomy" id="34880"/>
    <lineage>
        <taxon>Eukaryota</taxon>
        <taxon>Metazoa</taxon>
        <taxon>Chordata</taxon>
        <taxon>Craniata</taxon>
        <taxon>Vertebrata</taxon>
        <taxon>Euteleostomi</taxon>
        <taxon>Mammalia</taxon>
        <taxon>Eutheria</taxon>
        <taxon>Laurasiatheria</taxon>
        <taxon>Carnivora</taxon>
        <taxon>Caniformia</taxon>
        <taxon>Canidae</taxon>
        <taxon>Nyctereutes</taxon>
    </lineage>
</organism>
<gene>
    <name evidence="1" type="ORF">NYPRO_LOCUS2037</name>
</gene>
<evidence type="ECO:0000313" key="2">
    <source>
        <dbReference type="Proteomes" id="UP000645828"/>
    </source>
</evidence>
<name>A0A811XZ97_NYCPR</name>
<dbReference type="EMBL" id="CAJHUB010000653">
    <property type="protein sequence ID" value="CAD7669242.1"/>
    <property type="molecule type" value="Genomic_DNA"/>
</dbReference>
<sequence>MFYQLWEDSVNIKQPLARQTSFQMGTCTPGPPGQVSLPGVVGPVRGCCGCRICRRAGLGVATGPLQDTVQMRTHCPPLHPFLLRLAAWVGVGDKEIEAQNGEERTWPRSHSASDNPSPSQIVVSVCLVASWPSCESQLHGVGTSGSCSQMCV</sequence>
<protein>
    <submittedName>
        <fullName evidence="1">(raccoon dog) hypothetical protein</fullName>
    </submittedName>
</protein>
<comment type="caution">
    <text evidence="1">The sequence shown here is derived from an EMBL/GenBank/DDBJ whole genome shotgun (WGS) entry which is preliminary data.</text>
</comment>
<keyword evidence="2" id="KW-1185">Reference proteome</keyword>
<accession>A0A811XZ97</accession>
<dbReference type="AlphaFoldDB" id="A0A811XZ97"/>
<proteinExistence type="predicted"/>
<reference evidence="1" key="1">
    <citation type="submission" date="2020-12" db="EMBL/GenBank/DDBJ databases">
        <authorList>
            <consortium name="Molecular Ecology Group"/>
        </authorList>
    </citation>
    <scope>NUCLEOTIDE SEQUENCE</scope>
    <source>
        <strain evidence="1">TBG_1078</strain>
    </source>
</reference>
<dbReference type="Proteomes" id="UP000645828">
    <property type="component" value="Unassembled WGS sequence"/>
</dbReference>